<evidence type="ECO:0000313" key="3">
    <source>
        <dbReference type="Proteomes" id="UP000294796"/>
    </source>
</evidence>
<name>A0A4R5TJ18_9GAMM</name>
<feature type="transmembrane region" description="Helical" evidence="1">
    <location>
        <begin position="177"/>
        <end position="196"/>
    </location>
</feature>
<proteinExistence type="predicted"/>
<dbReference type="InterPro" id="IPR009339">
    <property type="entry name" value="DUF998"/>
</dbReference>
<dbReference type="Proteomes" id="UP000294796">
    <property type="component" value="Unassembled WGS sequence"/>
</dbReference>
<evidence type="ECO:0000256" key="1">
    <source>
        <dbReference type="SAM" id="Phobius"/>
    </source>
</evidence>
<gene>
    <name evidence="2" type="ORF">E2F46_15175</name>
</gene>
<keyword evidence="1" id="KW-1133">Transmembrane helix</keyword>
<feature type="transmembrane region" description="Helical" evidence="1">
    <location>
        <begin position="202"/>
        <end position="222"/>
    </location>
</feature>
<protein>
    <submittedName>
        <fullName evidence="2">DUF998 domain-containing protein</fullName>
    </submittedName>
</protein>
<dbReference type="AlphaFoldDB" id="A0A4R5TJ18"/>
<comment type="caution">
    <text evidence="2">The sequence shown here is derived from an EMBL/GenBank/DDBJ whole genome shotgun (WGS) entry which is preliminary data.</text>
</comment>
<evidence type="ECO:0000313" key="2">
    <source>
        <dbReference type="EMBL" id="TDK21040.1"/>
    </source>
</evidence>
<feature type="transmembrane region" description="Helical" evidence="1">
    <location>
        <begin position="35"/>
        <end position="56"/>
    </location>
</feature>
<keyword evidence="3" id="KW-1185">Reference proteome</keyword>
<sequence>MRASRRHDHATRPSRVHVDPAHLTLSIEPRRPFPWPVLAAAGIACFLAAAIALHLLRPDLDPVHSQMSLYLIGAHGAWLQAAYVALGIAMVGLAFGVYRSLAIEARSAVPLLCFVLGSLSLSTTAYAWMDLPGVDASFEGWLHGITAQAAFLFATTGIVLQALRLRRDPSWRTPARWLLPWAIACFAAVWALALWHDAPRGLAQKAVIALIVGWLSAVTLLLERRRSG</sequence>
<dbReference type="OrthoDB" id="5955493at2"/>
<keyword evidence="1" id="KW-0812">Transmembrane</keyword>
<dbReference type="EMBL" id="SMTF01000017">
    <property type="protein sequence ID" value="TDK21040.1"/>
    <property type="molecule type" value="Genomic_DNA"/>
</dbReference>
<accession>A0A4R5TJ18</accession>
<feature type="transmembrane region" description="Helical" evidence="1">
    <location>
        <begin position="141"/>
        <end position="165"/>
    </location>
</feature>
<organism evidence="2 3">
    <name type="scientific">Luteimonas aestuarii</name>
    <dbReference type="NCBI Taxonomy" id="453837"/>
    <lineage>
        <taxon>Bacteria</taxon>
        <taxon>Pseudomonadati</taxon>
        <taxon>Pseudomonadota</taxon>
        <taxon>Gammaproteobacteria</taxon>
        <taxon>Lysobacterales</taxon>
        <taxon>Lysobacteraceae</taxon>
        <taxon>Luteimonas</taxon>
    </lineage>
</organism>
<feature type="transmembrane region" description="Helical" evidence="1">
    <location>
        <begin position="76"/>
        <end position="97"/>
    </location>
</feature>
<dbReference type="Pfam" id="PF06197">
    <property type="entry name" value="DUF998"/>
    <property type="match status" value="1"/>
</dbReference>
<reference evidence="2 3" key="1">
    <citation type="submission" date="2019-03" db="EMBL/GenBank/DDBJ databases">
        <title>Luteimonas zhaokaii sp.nov., isolated from the rectal contents of Plateau pika in Yushu, Qinghai Province, China.</title>
        <authorList>
            <person name="Zhang G."/>
        </authorList>
    </citation>
    <scope>NUCLEOTIDE SEQUENCE [LARGE SCALE GENOMIC DNA]</scope>
    <source>
        <strain evidence="2 3">B9</strain>
    </source>
</reference>
<feature type="transmembrane region" description="Helical" evidence="1">
    <location>
        <begin position="109"/>
        <end position="129"/>
    </location>
</feature>
<keyword evidence="1" id="KW-0472">Membrane</keyword>